<keyword evidence="1" id="KW-0723">Serine/threonine-protein kinase</keyword>
<keyword evidence="2" id="KW-0808">Transferase</keyword>
<dbReference type="Gene3D" id="1.10.510.10">
    <property type="entry name" value="Transferase(Phosphotransferase) domain 1"/>
    <property type="match status" value="1"/>
</dbReference>
<dbReference type="GO" id="GO:0004674">
    <property type="term" value="F:protein serine/threonine kinase activity"/>
    <property type="evidence" value="ECO:0007669"/>
    <property type="project" value="UniProtKB-KW"/>
</dbReference>
<feature type="binding site" evidence="6">
    <location>
        <position position="57"/>
    </location>
    <ligand>
        <name>ATP</name>
        <dbReference type="ChEBI" id="CHEBI:30616"/>
    </ligand>
</feature>
<dbReference type="PANTHER" id="PTHR24058:SF53">
    <property type="entry name" value="HOMEODOMAIN-INTERACTING PROTEIN KINASE 2"/>
    <property type="match status" value="1"/>
</dbReference>
<dbReference type="InterPro" id="IPR017441">
    <property type="entry name" value="Protein_kinase_ATP_BS"/>
</dbReference>
<dbReference type="PROSITE" id="PS00108">
    <property type="entry name" value="PROTEIN_KINASE_ST"/>
    <property type="match status" value="1"/>
</dbReference>
<dbReference type="PROSITE" id="PS00107">
    <property type="entry name" value="PROTEIN_KINASE_ATP"/>
    <property type="match status" value="1"/>
</dbReference>
<proteinExistence type="predicted"/>
<reference evidence="9 10" key="1">
    <citation type="submission" date="2019-06" db="EMBL/GenBank/DDBJ databases">
        <title>Draft genomes of female and male turbot (Scophthalmus maximus).</title>
        <authorList>
            <person name="Xu H."/>
            <person name="Xu X.-W."/>
            <person name="Shao C."/>
            <person name="Chen S."/>
        </authorList>
    </citation>
    <scope>NUCLEOTIDE SEQUENCE [LARGE SCALE GENOMIC DNA]</scope>
    <source>
        <strain evidence="9">Ysfricsl-2016a</strain>
        <tissue evidence="9">Blood</tissue>
    </source>
</reference>
<dbReference type="GO" id="GO:0003713">
    <property type="term" value="F:transcription coactivator activity"/>
    <property type="evidence" value="ECO:0007669"/>
    <property type="project" value="TreeGrafter"/>
</dbReference>
<dbReference type="GO" id="GO:0045944">
    <property type="term" value="P:positive regulation of transcription by RNA polymerase II"/>
    <property type="evidence" value="ECO:0007669"/>
    <property type="project" value="TreeGrafter"/>
</dbReference>
<dbReference type="PANTHER" id="PTHR24058">
    <property type="entry name" value="DUAL SPECIFICITY PROTEIN KINASE"/>
    <property type="match status" value="1"/>
</dbReference>
<dbReference type="InterPro" id="IPR008271">
    <property type="entry name" value="Ser/Thr_kinase_AS"/>
</dbReference>
<keyword evidence="5 6" id="KW-0067">ATP-binding</keyword>
<dbReference type="GO" id="GO:0005524">
    <property type="term" value="F:ATP binding"/>
    <property type="evidence" value="ECO:0007669"/>
    <property type="project" value="UniProtKB-UniRule"/>
</dbReference>
<dbReference type="GO" id="GO:0003714">
    <property type="term" value="F:transcription corepressor activity"/>
    <property type="evidence" value="ECO:0007669"/>
    <property type="project" value="TreeGrafter"/>
</dbReference>
<dbReference type="GO" id="GO:0016605">
    <property type="term" value="C:PML body"/>
    <property type="evidence" value="ECO:0007669"/>
    <property type="project" value="TreeGrafter"/>
</dbReference>
<evidence type="ECO:0000256" key="2">
    <source>
        <dbReference type="ARBA" id="ARBA00022679"/>
    </source>
</evidence>
<evidence type="ECO:0000256" key="3">
    <source>
        <dbReference type="ARBA" id="ARBA00022741"/>
    </source>
</evidence>
<evidence type="ECO:0000256" key="6">
    <source>
        <dbReference type="PROSITE-ProRule" id="PRU10141"/>
    </source>
</evidence>
<evidence type="ECO:0000256" key="1">
    <source>
        <dbReference type="ARBA" id="ARBA00022527"/>
    </source>
</evidence>
<gene>
    <name evidence="9" type="ORF">F2P81_001550</name>
</gene>
<dbReference type="AlphaFoldDB" id="A0A6A4TQH7"/>
<comment type="caution">
    <text evidence="9">The sequence shown here is derived from an EMBL/GenBank/DDBJ whole genome shotgun (WGS) entry which is preliminary data.</text>
</comment>
<dbReference type="GO" id="GO:0042771">
    <property type="term" value="P:intrinsic apoptotic signaling pathway in response to DNA damage by p53 class mediator"/>
    <property type="evidence" value="ECO:0007669"/>
    <property type="project" value="TreeGrafter"/>
</dbReference>
<evidence type="ECO:0000313" key="9">
    <source>
        <dbReference type="EMBL" id="KAF0045021.1"/>
    </source>
</evidence>
<evidence type="ECO:0000313" key="10">
    <source>
        <dbReference type="Proteomes" id="UP000438429"/>
    </source>
</evidence>
<feature type="domain" description="Protein kinase" evidence="8">
    <location>
        <begin position="24"/>
        <end position="339"/>
    </location>
</feature>
<feature type="region of interest" description="Disordered" evidence="7">
    <location>
        <begin position="416"/>
        <end position="466"/>
    </location>
</feature>
<dbReference type="Pfam" id="PF00069">
    <property type="entry name" value="Pkinase"/>
    <property type="match status" value="1"/>
</dbReference>
<dbReference type="GO" id="GO:0046332">
    <property type="term" value="F:SMAD binding"/>
    <property type="evidence" value="ECO:0007669"/>
    <property type="project" value="TreeGrafter"/>
</dbReference>
<keyword evidence="4" id="KW-0418">Kinase</keyword>
<dbReference type="SMART" id="SM00220">
    <property type="entry name" value="S_TKc"/>
    <property type="match status" value="1"/>
</dbReference>
<dbReference type="Proteomes" id="UP000438429">
    <property type="component" value="Unassembled WGS sequence"/>
</dbReference>
<feature type="compositionally biased region" description="Polar residues" evidence="7">
    <location>
        <begin position="436"/>
        <end position="455"/>
    </location>
</feature>
<evidence type="ECO:0000259" key="8">
    <source>
        <dbReference type="PROSITE" id="PS50011"/>
    </source>
</evidence>
<keyword evidence="3 6" id="KW-0547">Nucleotide-binding</keyword>
<accession>A0A6A4TQH7</accession>
<dbReference type="InterPro" id="IPR000719">
    <property type="entry name" value="Prot_kinase_dom"/>
</dbReference>
<dbReference type="GO" id="GO:0004713">
    <property type="term" value="F:protein tyrosine kinase activity"/>
    <property type="evidence" value="ECO:0007669"/>
    <property type="project" value="TreeGrafter"/>
</dbReference>
<dbReference type="PROSITE" id="PS50011">
    <property type="entry name" value="PROTEIN_KINASE_DOM"/>
    <property type="match status" value="1"/>
</dbReference>
<dbReference type="EMBL" id="VEVO01000002">
    <property type="protein sequence ID" value="KAF0045021.1"/>
    <property type="molecule type" value="Genomic_DNA"/>
</dbReference>
<sequence length="527" mass="59194">MDVSTKSDKEETILYSLPCASFGYVMVKTLGVGGFGAVHKCVALDTKELVALKIVKKEYAQYGKREVRFLERLRKLDPHKNNLVLFNRHLLHNETFMLEFEMLNMTIDDLIMSCARPLHLSEIQVITQQMLVALNALRSIRIVHADIKPDNIMLVNHKLQPLKVKLIDFGMAHTVAELSLGDKIQYLSYRAPEVLLGLHLNEAIDMWALGCVMADMLLGTDLFTPSCEFDRVKDMVQMQGQPDDRLLDSGIYTIFHFCKHNDSPCPSWKLHTACKRCRNRGLVTTVTCKFTSLDDIVKTRPNTTENVDTQAFLSLLKQMMEIDPEKRIIPSKALLHPFISMKDFPSESNYNPDLSSACLTTQRLSRSSTDNVDDSLATHYKSAACPKDEYRLEESVVGFKPKAAVVGSLKKVFNTSSDDSLSVDEQTKKPPPRTRSYGTNTTGKYNGSSAGNENTPPGKASFDDHTPAETQPVLVCHSDDAGGGETRTDERSAPFVEIKTRKRHFRRYRLLFSRLFKSLSCSGAGID</sequence>
<name>A0A6A4TQH7_SCOMX</name>
<dbReference type="GO" id="GO:0007224">
    <property type="term" value="P:smoothened signaling pathway"/>
    <property type="evidence" value="ECO:0007669"/>
    <property type="project" value="TreeGrafter"/>
</dbReference>
<dbReference type="SUPFAM" id="SSF56112">
    <property type="entry name" value="Protein kinase-like (PK-like)"/>
    <property type="match status" value="1"/>
</dbReference>
<evidence type="ECO:0000256" key="7">
    <source>
        <dbReference type="SAM" id="MobiDB-lite"/>
    </source>
</evidence>
<dbReference type="InterPro" id="IPR011009">
    <property type="entry name" value="Kinase-like_dom_sf"/>
</dbReference>
<evidence type="ECO:0000256" key="4">
    <source>
        <dbReference type="ARBA" id="ARBA00022777"/>
    </source>
</evidence>
<organism evidence="9 10">
    <name type="scientific">Scophthalmus maximus</name>
    <name type="common">Turbot</name>
    <name type="synonym">Psetta maxima</name>
    <dbReference type="NCBI Taxonomy" id="52904"/>
    <lineage>
        <taxon>Eukaryota</taxon>
        <taxon>Metazoa</taxon>
        <taxon>Chordata</taxon>
        <taxon>Craniata</taxon>
        <taxon>Vertebrata</taxon>
        <taxon>Euteleostomi</taxon>
        <taxon>Actinopterygii</taxon>
        <taxon>Neopterygii</taxon>
        <taxon>Teleostei</taxon>
        <taxon>Neoteleostei</taxon>
        <taxon>Acanthomorphata</taxon>
        <taxon>Carangaria</taxon>
        <taxon>Pleuronectiformes</taxon>
        <taxon>Pleuronectoidei</taxon>
        <taxon>Scophthalmidae</taxon>
        <taxon>Scophthalmus</taxon>
    </lineage>
</organism>
<protein>
    <recommendedName>
        <fullName evidence="8">Protein kinase domain-containing protein</fullName>
    </recommendedName>
</protein>
<dbReference type="Gene3D" id="3.30.200.20">
    <property type="entry name" value="Phosphorylase Kinase, domain 1"/>
    <property type="match status" value="1"/>
</dbReference>
<dbReference type="GO" id="GO:0005737">
    <property type="term" value="C:cytoplasm"/>
    <property type="evidence" value="ECO:0007669"/>
    <property type="project" value="TreeGrafter"/>
</dbReference>
<evidence type="ECO:0000256" key="5">
    <source>
        <dbReference type="ARBA" id="ARBA00022840"/>
    </source>
</evidence>
<dbReference type="InterPro" id="IPR050494">
    <property type="entry name" value="Ser_Thr_dual-spec_kinase"/>
</dbReference>